<dbReference type="HAMAP" id="MF_00181">
    <property type="entry name" value="Cytosol_peptidase_M17"/>
    <property type="match status" value="1"/>
</dbReference>
<accession>A0A1Y5F5U9</accession>
<feature type="binding site" evidence="8">
    <location>
        <position position="357"/>
    </location>
    <ligand>
        <name>Mn(2+)</name>
        <dbReference type="ChEBI" id="CHEBI:29035"/>
        <label>1</label>
    </ligand>
</feature>
<comment type="subcellular location">
    <subcellularLocation>
        <location evidence="8">Cytoplasm</location>
    </subcellularLocation>
</comment>
<dbReference type="EC" id="3.4.11.1" evidence="8"/>
<dbReference type="InterPro" id="IPR008283">
    <property type="entry name" value="Peptidase_M17_N"/>
</dbReference>
<evidence type="ECO:0000313" key="10">
    <source>
        <dbReference type="EMBL" id="OUR96164.1"/>
    </source>
</evidence>
<evidence type="ECO:0000256" key="5">
    <source>
        <dbReference type="ARBA" id="ARBA00022670"/>
    </source>
</evidence>
<dbReference type="InterPro" id="IPR023042">
    <property type="entry name" value="Peptidase_M17_leu_NH2_pept"/>
</dbReference>
<dbReference type="InterPro" id="IPR011356">
    <property type="entry name" value="Leucine_aapep/pepB"/>
</dbReference>
<dbReference type="InterPro" id="IPR043472">
    <property type="entry name" value="Macro_dom-like"/>
</dbReference>
<dbReference type="AlphaFoldDB" id="A0A1Y5F5U9"/>
<comment type="function">
    <text evidence="8">Presumably involved in the processing and regular turnover of intracellular proteins. Catalyzes the removal of unsubstituted N-terminal amino acids from various peptides.</text>
</comment>
<keyword evidence="5 8" id="KW-0645">Protease</keyword>
<evidence type="ECO:0000256" key="4">
    <source>
        <dbReference type="ARBA" id="ARBA00022438"/>
    </source>
</evidence>
<evidence type="ECO:0000256" key="2">
    <source>
        <dbReference type="ARBA" id="ARBA00000967"/>
    </source>
</evidence>
<evidence type="ECO:0000256" key="7">
    <source>
        <dbReference type="ARBA" id="ARBA00023211"/>
    </source>
</evidence>
<comment type="cofactor">
    <cofactor evidence="8">
        <name>Mn(2+)</name>
        <dbReference type="ChEBI" id="CHEBI:29035"/>
    </cofactor>
    <text evidence="8">Binds 2 manganese ions per subunit.</text>
</comment>
<comment type="catalytic activity">
    <reaction evidence="2 8">
        <text>Release of an N-terminal amino acid, preferentially leucine, but not glutamic or aspartic acids.</text>
        <dbReference type="EC" id="3.4.11.10"/>
    </reaction>
</comment>
<dbReference type="Gene3D" id="3.40.630.10">
    <property type="entry name" value="Zn peptidases"/>
    <property type="match status" value="1"/>
</dbReference>
<keyword evidence="6 8" id="KW-0378">Hydrolase</keyword>
<name>A0A1Y5F5U9_9BACT</name>
<feature type="active site" evidence="8">
    <location>
        <position position="285"/>
    </location>
</feature>
<feature type="binding site" evidence="8">
    <location>
        <position position="278"/>
    </location>
    <ligand>
        <name>Mn(2+)</name>
        <dbReference type="ChEBI" id="CHEBI:29035"/>
        <label>1</label>
    </ligand>
</feature>
<keyword evidence="7 8" id="KW-0464">Manganese</keyword>
<dbReference type="InterPro" id="IPR000819">
    <property type="entry name" value="Peptidase_M17_C"/>
</dbReference>
<dbReference type="Pfam" id="PF00883">
    <property type="entry name" value="Peptidase_M17"/>
    <property type="match status" value="1"/>
</dbReference>
<dbReference type="PRINTS" id="PR00481">
    <property type="entry name" value="LAMNOPPTDASE"/>
</dbReference>
<dbReference type="SUPFAM" id="SSF53187">
    <property type="entry name" value="Zn-dependent exopeptidases"/>
    <property type="match status" value="1"/>
</dbReference>
<dbReference type="Proteomes" id="UP000196531">
    <property type="component" value="Unassembled WGS sequence"/>
</dbReference>
<dbReference type="PROSITE" id="PS00631">
    <property type="entry name" value="CYTOSOL_AP"/>
    <property type="match status" value="1"/>
</dbReference>
<dbReference type="Pfam" id="PF02789">
    <property type="entry name" value="Peptidase_M17_N"/>
    <property type="match status" value="1"/>
</dbReference>
<dbReference type="PANTHER" id="PTHR11963:SF23">
    <property type="entry name" value="CYTOSOL AMINOPEPTIDASE"/>
    <property type="match status" value="1"/>
</dbReference>
<dbReference type="GO" id="GO:0030145">
    <property type="term" value="F:manganese ion binding"/>
    <property type="evidence" value="ECO:0007669"/>
    <property type="project" value="UniProtKB-UniRule"/>
</dbReference>
<feature type="domain" description="Cytosol aminopeptidase" evidence="9">
    <location>
        <begin position="353"/>
        <end position="360"/>
    </location>
</feature>
<gene>
    <name evidence="8" type="primary">pepA</name>
    <name evidence="10" type="ORF">A9Q84_07325</name>
</gene>
<organism evidence="10 11">
    <name type="scientific">Halobacteriovorax marinus</name>
    <dbReference type="NCBI Taxonomy" id="97084"/>
    <lineage>
        <taxon>Bacteria</taxon>
        <taxon>Pseudomonadati</taxon>
        <taxon>Bdellovibrionota</taxon>
        <taxon>Bacteriovoracia</taxon>
        <taxon>Bacteriovoracales</taxon>
        <taxon>Halobacteriovoraceae</taxon>
        <taxon>Halobacteriovorax</taxon>
    </lineage>
</organism>
<dbReference type="NCBIfam" id="NF002073">
    <property type="entry name" value="PRK00913.1-2"/>
    <property type="match status" value="1"/>
</dbReference>
<evidence type="ECO:0000256" key="1">
    <source>
        <dbReference type="ARBA" id="ARBA00000135"/>
    </source>
</evidence>
<reference evidence="11" key="1">
    <citation type="journal article" date="2017" name="Proc. Natl. Acad. Sci. U.S.A.">
        <title>Simulation of Deepwater Horizon oil plume reveals substrate specialization within a complex community of hydrocarbon-degraders.</title>
        <authorList>
            <person name="Hu P."/>
            <person name="Dubinsky E.A."/>
            <person name="Probst A.J."/>
            <person name="Wang J."/>
            <person name="Sieber C.M.K."/>
            <person name="Tom L.M."/>
            <person name="Gardinali P."/>
            <person name="Banfield J.F."/>
            <person name="Atlas R.M."/>
            <person name="Andersen G.L."/>
        </authorList>
    </citation>
    <scope>NUCLEOTIDE SEQUENCE [LARGE SCALE GENOMIC DNA]</scope>
</reference>
<dbReference type="EMBL" id="MAAO01000006">
    <property type="protein sequence ID" value="OUR96164.1"/>
    <property type="molecule type" value="Genomic_DNA"/>
</dbReference>
<evidence type="ECO:0000256" key="6">
    <source>
        <dbReference type="ARBA" id="ARBA00022801"/>
    </source>
</evidence>
<dbReference type="GO" id="GO:0005737">
    <property type="term" value="C:cytoplasm"/>
    <property type="evidence" value="ECO:0007669"/>
    <property type="project" value="UniProtKB-SubCell"/>
</dbReference>
<protein>
    <recommendedName>
        <fullName evidence="8">Probable cytosol aminopeptidase</fullName>
        <ecNumber evidence="8">3.4.11.1</ecNumber>
    </recommendedName>
    <alternativeName>
        <fullName evidence="8">Leucine aminopeptidase</fullName>
        <shortName evidence="8">LAP</shortName>
        <ecNumber evidence="8">3.4.11.10</ecNumber>
    </alternativeName>
    <alternativeName>
        <fullName evidence="8">Leucyl aminopeptidase</fullName>
    </alternativeName>
</protein>
<evidence type="ECO:0000259" key="9">
    <source>
        <dbReference type="PROSITE" id="PS00631"/>
    </source>
</evidence>
<comment type="similarity">
    <text evidence="3 8">Belongs to the peptidase M17 family.</text>
</comment>
<dbReference type="SUPFAM" id="SSF52949">
    <property type="entry name" value="Macro domain-like"/>
    <property type="match status" value="1"/>
</dbReference>
<keyword evidence="8" id="KW-0963">Cytoplasm</keyword>
<dbReference type="Gene3D" id="3.40.220.10">
    <property type="entry name" value="Leucine Aminopeptidase, subunit E, domain 1"/>
    <property type="match status" value="1"/>
</dbReference>
<dbReference type="PANTHER" id="PTHR11963">
    <property type="entry name" value="LEUCINE AMINOPEPTIDASE-RELATED"/>
    <property type="match status" value="1"/>
</dbReference>
<sequence>MKYTLNLGAKEFSSDSLVLVSAFEKTVEAKGKAKASKAIVNAHWSKELKSTFEAINSAKDFTGSLGDTFLFHLANGTTVLVYGLGTKTKLTFEGLRNQAAKIFKMLATKHSEVALQLDGFVLKGKAEESLNALVEGIALADYKFDRHFSKQTKTKLTEVILDSSEKKTKAKKLQAVIDDTLVVTESINVSRDFVNEAPNIQRSTVYAKEVLKDIKGTKGVKAKVLGKAELKKEKMGLFLSVNDGSAYEPQLVHLTYTPSKVTKNTKHIALVGKGLVFDTGGYSLKPGGSMVNMKFDMAGSATVYAAFRAVAKLGLNVKVTCILGMTDNAVNEHATMPDAIVKGRNGLSVEILNTDAEGRLVLADCLDYACDLKPDAIIDSATLTGAVLVSLGTEVCGIMGNNQKLTSKILKSAKNTDEYMWELPIIEEFHNDMKSPIADLKNIGGSRFGGSSKAAAFLSKFVKNDIPWAHLDIAGIGDSQGHKAYCPSKGASGLIVRTLVDFLKNS</sequence>
<feature type="binding site" evidence="8">
    <location>
        <position position="296"/>
    </location>
    <ligand>
        <name>Mn(2+)</name>
        <dbReference type="ChEBI" id="CHEBI:29035"/>
        <label>2</label>
    </ligand>
</feature>
<evidence type="ECO:0000256" key="3">
    <source>
        <dbReference type="ARBA" id="ARBA00009528"/>
    </source>
</evidence>
<feature type="binding site" evidence="8">
    <location>
        <position position="355"/>
    </location>
    <ligand>
        <name>Mn(2+)</name>
        <dbReference type="ChEBI" id="CHEBI:29035"/>
        <label>1</label>
    </ligand>
</feature>
<feature type="binding site" evidence="8">
    <location>
        <position position="278"/>
    </location>
    <ligand>
        <name>Mn(2+)</name>
        <dbReference type="ChEBI" id="CHEBI:29035"/>
        <label>2</label>
    </ligand>
</feature>
<keyword evidence="8" id="KW-0479">Metal-binding</keyword>
<comment type="catalytic activity">
    <reaction evidence="1 8">
        <text>Release of an N-terminal amino acid, Xaa-|-Yaa-, in which Xaa is preferably Leu, but may be other amino acids including Pro although not Arg or Lys, and Yaa may be Pro. Amino acid amides and methyl esters are also readily hydrolyzed, but rates on arylamides are exceedingly low.</text>
        <dbReference type="EC" id="3.4.11.1"/>
    </reaction>
</comment>
<dbReference type="GO" id="GO:0006508">
    <property type="term" value="P:proteolysis"/>
    <property type="evidence" value="ECO:0007669"/>
    <property type="project" value="UniProtKB-KW"/>
</dbReference>
<feature type="binding site" evidence="8">
    <location>
        <position position="357"/>
    </location>
    <ligand>
        <name>Mn(2+)</name>
        <dbReference type="ChEBI" id="CHEBI:29035"/>
        <label>2</label>
    </ligand>
</feature>
<dbReference type="CDD" id="cd00433">
    <property type="entry name" value="Peptidase_M17"/>
    <property type="match status" value="1"/>
</dbReference>
<evidence type="ECO:0000256" key="8">
    <source>
        <dbReference type="HAMAP-Rule" id="MF_00181"/>
    </source>
</evidence>
<comment type="caution">
    <text evidence="10">The sequence shown here is derived from an EMBL/GenBank/DDBJ whole genome shotgun (WGS) entry which is preliminary data.</text>
</comment>
<dbReference type="EC" id="3.4.11.10" evidence="8"/>
<feature type="active site" evidence="8">
    <location>
        <position position="359"/>
    </location>
</feature>
<dbReference type="GO" id="GO:0070006">
    <property type="term" value="F:metalloaminopeptidase activity"/>
    <property type="evidence" value="ECO:0007669"/>
    <property type="project" value="InterPro"/>
</dbReference>
<keyword evidence="4 8" id="KW-0031">Aminopeptidase</keyword>
<proteinExistence type="inferred from homology"/>
<feature type="binding site" evidence="8">
    <location>
        <position position="273"/>
    </location>
    <ligand>
        <name>Mn(2+)</name>
        <dbReference type="ChEBI" id="CHEBI:29035"/>
        <label>2</label>
    </ligand>
</feature>
<evidence type="ECO:0000313" key="11">
    <source>
        <dbReference type="Proteomes" id="UP000196531"/>
    </source>
</evidence>